<dbReference type="GeneID" id="64976717"/>
<reference evidence="9" key="2">
    <citation type="submission" date="2021-02" db="EMBL/GenBank/DDBJ databases">
        <title>Aspergillus puulaauensis MK2 genome sequence.</title>
        <authorList>
            <person name="Futagami T."/>
            <person name="Mori K."/>
            <person name="Kadooka C."/>
            <person name="Tanaka T."/>
        </authorList>
    </citation>
    <scope>NUCLEOTIDE SEQUENCE</scope>
    <source>
        <strain evidence="9">MK2</strain>
    </source>
</reference>
<dbReference type="RefSeq" id="XP_041558906.1">
    <property type="nucleotide sequence ID" value="XM_041706530.1"/>
</dbReference>
<protein>
    <recommendedName>
        <fullName evidence="11">Cytochrome P450</fullName>
    </recommendedName>
</protein>
<evidence type="ECO:0000256" key="4">
    <source>
        <dbReference type="ARBA" id="ARBA00022723"/>
    </source>
</evidence>
<dbReference type="PRINTS" id="PR00463">
    <property type="entry name" value="EP450I"/>
</dbReference>
<dbReference type="OrthoDB" id="1470350at2759"/>
<evidence type="ECO:0000256" key="2">
    <source>
        <dbReference type="ARBA" id="ARBA00010617"/>
    </source>
</evidence>
<proteinExistence type="inferred from homology"/>
<reference evidence="9" key="1">
    <citation type="submission" date="2021-01" db="EMBL/GenBank/DDBJ databases">
        <authorList>
            <consortium name="Aspergillus puulaauensis MK2 genome sequencing consortium"/>
            <person name="Kazuki M."/>
            <person name="Futagami T."/>
        </authorList>
    </citation>
    <scope>NUCLEOTIDE SEQUENCE</scope>
    <source>
        <strain evidence="9">MK2</strain>
    </source>
</reference>
<keyword evidence="4 7" id="KW-0479">Metal-binding</keyword>
<dbReference type="InterPro" id="IPR002401">
    <property type="entry name" value="Cyt_P450_E_grp-I"/>
</dbReference>
<dbReference type="GO" id="GO:0005506">
    <property type="term" value="F:iron ion binding"/>
    <property type="evidence" value="ECO:0007669"/>
    <property type="project" value="InterPro"/>
</dbReference>
<comment type="cofactor">
    <cofactor evidence="1 7">
        <name>heme</name>
        <dbReference type="ChEBI" id="CHEBI:30413"/>
    </cofactor>
</comment>
<dbReference type="InterPro" id="IPR001128">
    <property type="entry name" value="Cyt_P450"/>
</dbReference>
<dbReference type="GO" id="GO:0004497">
    <property type="term" value="F:monooxygenase activity"/>
    <property type="evidence" value="ECO:0007669"/>
    <property type="project" value="UniProtKB-KW"/>
</dbReference>
<evidence type="ECO:0000256" key="1">
    <source>
        <dbReference type="ARBA" id="ARBA00001971"/>
    </source>
</evidence>
<dbReference type="PANTHER" id="PTHR24305:SF96">
    <property type="entry name" value="CYTOCHROME P450 MONOOXYGENASE STCB-RELATED"/>
    <property type="match status" value="1"/>
</dbReference>
<name>A0A7R8AQ62_9EURO</name>
<evidence type="ECO:0000256" key="5">
    <source>
        <dbReference type="ARBA" id="ARBA00023002"/>
    </source>
</evidence>
<keyword evidence="3 7" id="KW-0349">Heme</keyword>
<evidence type="ECO:0000256" key="6">
    <source>
        <dbReference type="ARBA" id="ARBA00023004"/>
    </source>
</evidence>
<keyword evidence="8" id="KW-0503">Monooxygenase</keyword>
<evidence type="ECO:0000256" key="3">
    <source>
        <dbReference type="ARBA" id="ARBA00022617"/>
    </source>
</evidence>
<dbReference type="EMBL" id="AP024447">
    <property type="protein sequence ID" value="BCS26712.1"/>
    <property type="molecule type" value="Genomic_DNA"/>
</dbReference>
<keyword evidence="5 8" id="KW-0560">Oxidoreductase</keyword>
<dbReference type="FunFam" id="1.10.630.10:FF:000093">
    <property type="entry name" value="Cytochrome P450 monooxygenase"/>
    <property type="match status" value="1"/>
</dbReference>
<keyword evidence="6 7" id="KW-0408">Iron</keyword>
<dbReference type="PANTHER" id="PTHR24305">
    <property type="entry name" value="CYTOCHROME P450"/>
    <property type="match status" value="1"/>
</dbReference>
<dbReference type="GO" id="GO:0020037">
    <property type="term" value="F:heme binding"/>
    <property type="evidence" value="ECO:0007669"/>
    <property type="project" value="InterPro"/>
</dbReference>
<dbReference type="GO" id="GO:0016705">
    <property type="term" value="F:oxidoreductase activity, acting on paired donors, with incorporation or reduction of molecular oxygen"/>
    <property type="evidence" value="ECO:0007669"/>
    <property type="project" value="InterPro"/>
</dbReference>
<sequence>MDRLWLYAVIGTALWLIQKIYKLSTSPLRQIPGPIVTKFTRIPLKLSILSGTRIYYIHSLHQKYGPIVRISPDEVSISSLRDFKEIHRVGSPFLKSPWYKKFVMGRPPGMFDMPGGREHAERRKLFARAFSKTELRRVWEGVVRDKVRMAVGQMKNELDATNSEKRCDVLKWWTFLATDVSGHLMFGEDFGMLQLGVKNEYIHVLESTMMGSGINSELPLVGFIGRHLPIPSIRSMFRASDYMTIYGRRAIINARTSSESSRNIFSGMIHESEKGSDSLTDEDVVTEAGNLIVAGSDTTGITLTYLVWAVLSQPQLQRELEREVQDLEADYDDATLENLPLLNAVIKETLRLYGAAPGSLPRCVPEGGATLGGQFIPEGVTVSTQSWTIHRDENIFPNPDAFDASRWLKTENTSGQSLSQMAFSPFGAGARTCLGIHLAYMELRLAAAEFFRECRGVKLGEGVTWETMKPENYFLIAPSGHRCEIVRG</sequence>
<dbReference type="Gene3D" id="1.10.630.10">
    <property type="entry name" value="Cytochrome P450"/>
    <property type="match status" value="1"/>
</dbReference>
<evidence type="ECO:0000256" key="8">
    <source>
        <dbReference type="RuleBase" id="RU000461"/>
    </source>
</evidence>
<dbReference type="Pfam" id="PF00067">
    <property type="entry name" value="p450"/>
    <property type="match status" value="1"/>
</dbReference>
<evidence type="ECO:0000256" key="7">
    <source>
        <dbReference type="PIRSR" id="PIRSR602401-1"/>
    </source>
</evidence>
<dbReference type="SUPFAM" id="SSF48264">
    <property type="entry name" value="Cytochrome P450"/>
    <property type="match status" value="1"/>
</dbReference>
<dbReference type="InterPro" id="IPR017972">
    <property type="entry name" value="Cyt_P450_CS"/>
</dbReference>
<gene>
    <name evidence="9" type="ORF">APUU_51423S</name>
</gene>
<keyword evidence="10" id="KW-1185">Reference proteome</keyword>
<evidence type="ECO:0008006" key="11">
    <source>
        <dbReference type="Google" id="ProtNLM"/>
    </source>
</evidence>
<accession>A0A7R8AQ62</accession>
<dbReference type="InterPro" id="IPR036396">
    <property type="entry name" value="Cyt_P450_sf"/>
</dbReference>
<dbReference type="InterPro" id="IPR050121">
    <property type="entry name" value="Cytochrome_P450_monoxygenase"/>
</dbReference>
<dbReference type="CDD" id="cd11059">
    <property type="entry name" value="CYP_fungal"/>
    <property type="match status" value="1"/>
</dbReference>
<comment type="similarity">
    <text evidence="2 8">Belongs to the cytochrome P450 family.</text>
</comment>
<organism evidence="9 10">
    <name type="scientific">Aspergillus puulaauensis</name>
    <dbReference type="NCBI Taxonomy" id="1220207"/>
    <lineage>
        <taxon>Eukaryota</taxon>
        <taxon>Fungi</taxon>
        <taxon>Dikarya</taxon>
        <taxon>Ascomycota</taxon>
        <taxon>Pezizomycotina</taxon>
        <taxon>Eurotiomycetes</taxon>
        <taxon>Eurotiomycetidae</taxon>
        <taxon>Eurotiales</taxon>
        <taxon>Aspergillaceae</taxon>
        <taxon>Aspergillus</taxon>
    </lineage>
</organism>
<dbReference type="PRINTS" id="PR00385">
    <property type="entry name" value="P450"/>
</dbReference>
<dbReference type="AlphaFoldDB" id="A0A7R8AQ62"/>
<dbReference type="Proteomes" id="UP000654913">
    <property type="component" value="Chromosome 5"/>
</dbReference>
<dbReference type="KEGG" id="apuu:APUU_51423S"/>
<dbReference type="PROSITE" id="PS00086">
    <property type="entry name" value="CYTOCHROME_P450"/>
    <property type="match status" value="1"/>
</dbReference>
<evidence type="ECO:0000313" key="9">
    <source>
        <dbReference type="EMBL" id="BCS26712.1"/>
    </source>
</evidence>
<evidence type="ECO:0000313" key="10">
    <source>
        <dbReference type="Proteomes" id="UP000654913"/>
    </source>
</evidence>
<feature type="binding site" description="axial binding residue" evidence="7">
    <location>
        <position position="433"/>
    </location>
    <ligand>
        <name>heme</name>
        <dbReference type="ChEBI" id="CHEBI:30413"/>
    </ligand>
    <ligandPart>
        <name>Fe</name>
        <dbReference type="ChEBI" id="CHEBI:18248"/>
    </ligandPart>
</feature>